<evidence type="ECO:0000256" key="1">
    <source>
        <dbReference type="SAM" id="MobiDB-lite"/>
    </source>
</evidence>
<feature type="region of interest" description="Disordered" evidence="1">
    <location>
        <begin position="55"/>
        <end position="83"/>
    </location>
</feature>
<evidence type="ECO:0000313" key="5">
    <source>
        <dbReference type="Proteomes" id="UP000254958"/>
    </source>
</evidence>
<organism evidence="4 5">
    <name type="scientific">Gluconacetobacter liquefaciens</name>
    <name type="common">Acetobacter liquefaciens</name>
    <dbReference type="NCBI Taxonomy" id="89584"/>
    <lineage>
        <taxon>Bacteria</taxon>
        <taxon>Pseudomonadati</taxon>
        <taxon>Pseudomonadota</taxon>
        <taxon>Alphaproteobacteria</taxon>
        <taxon>Acetobacterales</taxon>
        <taxon>Acetobacteraceae</taxon>
        <taxon>Gluconacetobacter</taxon>
    </lineage>
</organism>
<evidence type="ECO:0000313" key="3">
    <source>
        <dbReference type="EMBL" id="MBB2185164.1"/>
    </source>
</evidence>
<keyword evidence="5" id="KW-1185">Reference proteome</keyword>
<protein>
    <submittedName>
        <fullName evidence="4">Uncharacterized protein</fullName>
    </submittedName>
</protein>
<feature type="transmembrane region" description="Helical" evidence="2">
    <location>
        <begin position="28"/>
        <end position="49"/>
    </location>
</feature>
<proteinExistence type="predicted"/>
<dbReference type="AlphaFoldDB" id="A0A370GBQ5"/>
<accession>A0A370GBQ5</accession>
<sequence length="83" mass="9262">MILLSEILLTGCAVVRPLPQDRPMKEKCMFLFGIGAMVSAVLFGLWLWIDDKAATEESPKGSRDAQEADAEFERTMKDIEDGK</sequence>
<name>A0A370GBQ5_GLULI</name>
<dbReference type="EMBL" id="QQAW01000001">
    <property type="protein sequence ID" value="RDI40596.1"/>
    <property type="molecule type" value="Genomic_DNA"/>
</dbReference>
<reference evidence="4 5" key="1">
    <citation type="submission" date="2018-07" db="EMBL/GenBank/DDBJ databases">
        <title>Genomic Encyclopedia of Type Strains, Phase IV (KMG-IV): sequencing the most valuable type-strain genomes for metagenomic binning, comparative biology and taxonomic classification.</title>
        <authorList>
            <person name="Goeker M."/>
        </authorList>
    </citation>
    <scope>NUCLEOTIDE SEQUENCE [LARGE SCALE GENOMIC DNA]</scope>
    <source>
        <strain evidence="4 5">DSM 5603</strain>
    </source>
</reference>
<dbReference type="Proteomes" id="UP000562982">
    <property type="component" value="Unassembled WGS sequence"/>
</dbReference>
<keyword evidence="2" id="KW-0812">Transmembrane</keyword>
<keyword evidence="2" id="KW-1133">Transmembrane helix</keyword>
<evidence type="ECO:0000313" key="4">
    <source>
        <dbReference type="EMBL" id="RDI40596.1"/>
    </source>
</evidence>
<reference evidence="3 6" key="2">
    <citation type="submission" date="2020-04" db="EMBL/GenBank/DDBJ databases">
        <title>Description of novel Gluconacetobacter.</title>
        <authorList>
            <person name="Sombolestani A."/>
        </authorList>
    </citation>
    <scope>NUCLEOTIDE SEQUENCE [LARGE SCALE GENOMIC DNA]</scope>
    <source>
        <strain evidence="3 6">LMG 1382</strain>
    </source>
</reference>
<evidence type="ECO:0000256" key="2">
    <source>
        <dbReference type="SAM" id="Phobius"/>
    </source>
</evidence>
<keyword evidence="2" id="KW-0472">Membrane</keyword>
<gene>
    <name evidence="4" type="ORF">C7453_101392</name>
    <name evidence="3" type="ORF">HLH32_01940</name>
</gene>
<dbReference type="EMBL" id="JABEQI010000001">
    <property type="protein sequence ID" value="MBB2185164.1"/>
    <property type="molecule type" value="Genomic_DNA"/>
</dbReference>
<dbReference type="RefSeq" id="WP_141288790.1">
    <property type="nucleotide sequence ID" value="NZ_BJMI01000004.1"/>
</dbReference>
<comment type="caution">
    <text evidence="4">The sequence shown here is derived from an EMBL/GenBank/DDBJ whole genome shotgun (WGS) entry which is preliminary data.</text>
</comment>
<evidence type="ECO:0000313" key="6">
    <source>
        <dbReference type="Proteomes" id="UP000562982"/>
    </source>
</evidence>
<dbReference type="Proteomes" id="UP000254958">
    <property type="component" value="Unassembled WGS sequence"/>
</dbReference>